<evidence type="ECO:0000313" key="1">
    <source>
        <dbReference type="EMBL" id="KAG8654697.1"/>
    </source>
</evidence>
<gene>
    <name evidence="1" type="ORF">MANES_05G164701v8</name>
</gene>
<reference evidence="2" key="1">
    <citation type="journal article" date="2016" name="Nat. Biotechnol.">
        <title>Sequencing wild and cultivated cassava and related species reveals extensive interspecific hybridization and genetic diversity.</title>
        <authorList>
            <person name="Bredeson J.V."/>
            <person name="Lyons J.B."/>
            <person name="Prochnik S.E."/>
            <person name="Wu G.A."/>
            <person name="Ha C.M."/>
            <person name="Edsinger-Gonzales E."/>
            <person name="Grimwood J."/>
            <person name="Schmutz J."/>
            <person name="Rabbi I.Y."/>
            <person name="Egesi C."/>
            <person name="Nauluvula P."/>
            <person name="Lebot V."/>
            <person name="Ndunguru J."/>
            <person name="Mkamilo G."/>
            <person name="Bart R.S."/>
            <person name="Setter T.L."/>
            <person name="Gleadow R.M."/>
            <person name="Kulakow P."/>
            <person name="Ferguson M.E."/>
            <person name="Rounsley S."/>
            <person name="Rokhsar D.S."/>
        </authorList>
    </citation>
    <scope>NUCLEOTIDE SEQUENCE [LARGE SCALE GENOMIC DNA]</scope>
    <source>
        <strain evidence="2">cv. AM560-2</strain>
    </source>
</reference>
<comment type="caution">
    <text evidence="1">The sequence shown here is derived from an EMBL/GenBank/DDBJ whole genome shotgun (WGS) entry which is preliminary data.</text>
</comment>
<accession>A0ACB7HPZ4</accession>
<dbReference type="Proteomes" id="UP000091857">
    <property type="component" value="Chromosome 5"/>
</dbReference>
<evidence type="ECO:0000313" key="2">
    <source>
        <dbReference type="Proteomes" id="UP000091857"/>
    </source>
</evidence>
<proteinExistence type="predicted"/>
<protein>
    <submittedName>
        <fullName evidence="1">Uncharacterized protein</fullName>
    </submittedName>
</protein>
<organism evidence="1 2">
    <name type="scientific">Manihot esculenta</name>
    <name type="common">Cassava</name>
    <name type="synonym">Jatropha manihot</name>
    <dbReference type="NCBI Taxonomy" id="3983"/>
    <lineage>
        <taxon>Eukaryota</taxon>
        <taxon>Viridiplantae</taxon>
        <taxon>Streptophyta</taxon>
        <taxon>Embryophyta</taxon>
        <taxon>Tracheophyta</taxon>
        <taxon>Spermatophyta</taxon>
        <taxon>Magnoliopsida</taxon>
        <taxon>eudicotyledons</taxon>
        <taxon>Gunneridae</taxon>
        <taxon>Pentapetalae</taxon>
        <taxon>rosids</taxon>
        <taxon>fabids</taxon>
        <taxon>Malpighiales</taxon>
        <taxon>Euphorbiaceae</taxon>
        <taxon>Crotonoideae</taxon>
        <taxon>Manihoteae</taxon>
        <taxon>Manihot</taxon>
    </lineage>
</organism>
<sequence length="114" mass="13061">MLGRRRKMSFDMLVIAASVFSGCGIVVFISAVLKHVTPPVLANTWPVSSPDKGGEVASANYLTFWSKHGRVMEHLRSLMKRKFTCKKFHIYSVLFEYFCEDRPFSRAKLSLWVD</sequence>
<keyword evidence="2" id="KW-1185">Reference proteome</keyword>
<dbReference type="EMBL" id="CM004391">
    <property type="protein sequence ID" value="KAG8654697.1"/>
    <property type="molecule type" value="Genomic_DNA"/>
</dbReference>
<name>A0ACB7HPZ4_MANES</name>